<dbReference type="Gene3D" id="3.90.1720.10">
    <property type="entry name" value="endopeptidase domain like (from Nostoc punctiforme)"/>
    <property type="match status" value="1"/>
</dbReference>
<dbReference type="PROSITE" id="PS51257">
    <property type="entry name" value="PROKAR_LIPOPROTEIN"/>
    <property type="match status" value="1"/>
</dbReference>
<evidence type="ECO:0000256" key="3">
    <source>
        <dbReference type="ARBA" id="ARBA00022801"/>
    </source>
</evidence>
<dbReference type="InterPro" id="IPR000064">
    <property type="entry name" value="NLP_P60_dom"/>
</dbReference>
<evidence type="ECO:0000313" key="8">
    <source>
        <dbReference type="Proteomes" id="UP001499979"/>
    </source>
</evidence>
<dbReference type="InterPro" id="IPR057812">
    <property type="entry name" value="SH3_YKFC_2nd"/>
</dbReference>
<evidence type="ECO:0000256" key="1">
    <source>
        <dbReference type="ARBA" id="ARBA00007074"/>
    </source>
</evidence>
<accession>A0ABN1UGW8</accession>
<dbReference type="InterPro" id="IPR038765">
    <property type="entry name" value="Papain-like_cys_pep_sf"/>
</dbReference>
<keyword evidence="8" id="KW-1185">Reference proteome</keyword>
<dbReference type="EMBL" id="BAAAJE010000016">
    <property type="protein sequence ID" value="GAA1151232.1"/>
    <property type="molecule type" value="Genomic_DNA"/>
</dbReference>
<comment type="similarity">
    <text evidence="1">Belongs to the peptidase C40 family.</text>
</comment>
<sequence>MTRKAALPALVLALVLAAACGGAAAPAPSSSPSPSSTAPRPAPAAALRVGHLAWVSVSVATLWRSPSSPRAVDAPALGRPVRIERWLGAMTLTERRALNGRADTQALLGDRVRVVDLRPGWAKVVVPDQPTPLDARGYPGWVPRRQLTAVRPVRTPRVATVVERTPWLRTGDSAARPLFRVSFGTRFPLAAAGHRYVRVHLPTGGVRRIARASVALHDRGTPALPTSRTDLLVSATSFAGLDYLWAGASGFGVDCSGLTWLSYRVHDVRIPRDASAQWAAGTPVAHPRVGDLLFFGDPVHHVGLYAGRGSMVHAPGTGQQVQMAPAARDDFAGARRLLP</sequence>
<dbReference type="PROSITE" id="PS51935">
    <property type="entry name" value="NLPC_P60"/>
    <property type="match status" value="1"/>
</dbReference>
<keyword evidence="2" id="KW-0645">Protease</keyword>
<dbReference type="PANTHER" id="PTHR47053">
    <property type="entry name" value="MUREIN DD-ENDOPEPTIDASE MEPH-RELATED"/>
    <property type="match status" value="1"/>
</dbReference>
<protein>
    <submittedName>
        <fullName evidence="7">C40 family peptidase</fullName>
    </submittedName>
</protein>
<gene>
    <name evidence="7" type="ORF">GCM10009606_32240</name>
</gene>
<evidence type="ECO:0000256" key="2">
    <source>
        <dbReference type="ARBA" id="ARBA00022670"/>
    </source>
</evidence>
<dbReference type="RefSeq" id="WP_343908611.1">
    <property type="nucleotide sequence ID" value="NZ_BAAAJE010000016.1"/>
</dbReference>
<reference evidence="7 8" key="1">
    <citation type="journal article" date="2019" name="Int. J. Syst. Evol. Microbiol.">
        <title>The Global Catalogue of Microorganisms (GCM) 10K type strain sequencing project: providing services to taxonomists for standard genome sequencing and annotation.</title>
        <authorList>
            <consortium name="The Broad Institute Genomics Platform"/>
            <consortium name="The Broad Institute Genome Sequencing Center for Infectious Disease"/>
            <person name="Wu L."/>
            <person name="Ma J."/>
        </authorList>
    </citation>
    <scope>NUCLEOTIDE SEQUENCE [LARGE SCALE GENOMIC DNA]</scope>
    <source>
        <strain evidence="7 8">JCM 11813</strain>
    </source>
</reference>
<dbReference type="Pfam" id="PF00877">
    <property type="entry name" value="NLPC_P60"/>
    <property type="match status" value="1"/>
</dbReference>
<dbReference type="Gene3D" id="2.30.30.40">
    <property type="entry name" value="SH3 Domains"/>
    <property type="match status" value="2"/>
</dbReference>
<proteinExistence type="inferred from homology"/>
<evidence type="ECO:0000259" key="6">
    <source>
        <dbReference type="PROSITE" id="PS51935"/>
    </source>
</evidence>
<keyword evidence="4" id="KW-0788">Thiol protease</keyword>
<feature type="signal peptide" evidence="5">
    <location>
        <begin position="1"/>
        <end position="24"/>
    </location>
</feature>
<dbReference type="InterPro" id="IPR041382">
    <property type="entry name" value="SH3_16"/>
</dbReference>
<organism evidence="7 8">
    <name type="scientific">Nocardioides aquiterrae</name>
    <dbReference type="NCBI Taxonomy" id="203799"/>
    <lineage>
        <taxon>Bacteria</taxon>
        <taxon>Bacillati</taxon>
        <taxon>Actinomycetota</taxon>
        <taxon>Actinomycetes</taxon>
        <taxon>Propionibacteriales</taxon>
        <taxon>Nocardioidaceae</taxon>
        <taxon>Nocardioides</taxon>
    </lineage>
</organism>
<comment type="caution">
    <text evidence="7">The sequence shown here is derived from an EMBL/GenBank/DDBJ whole genome shotgun (WGS) entry which is preliminary data.</text>
</comment>
<dbReference type="InterPro" id="IPR051202">
    <property type="entry name" value="Peptidase_C40"/>
</dbReference>
<keyword evidence="3" id="KW-0378">Hydrolase</keyword>
<feature type="domain" description="NlpC/P60" evidence="6">
    <location>
        <begin position="225"/>
        <end position="339"/>
    </location>
</feature>
<name>A0ABN1UGW8_9ACTN</name>
<keyword evidence="5" id="KW-0732">Signal</keyword>
<dbReference type="Pfam" id="PF18348">
    <property type="entry name" value="SH3_16"/>
    <property type="match status" value="1"/>
</dbReference>
<dbReference type="PANTHER" id="PTHR47053:SF3">
    <property type="entry name" value="GAMMA-D-GLUTAMYL-L-LYSINE DIPEPTIDYL-PEPTIDASE"/>
    <property type="match status" value="1"/>
</dbReference>
<evidence type="ECO:0000313" key="7">
    <source>
        <dbReference type="EMBL" id="GAA1151232.1"/>
    </source>
</evidence>
<feature type="chain" id="PRO_5046215198" evidence="5">
    <location>
        <begin position="25"/>
        <end position="339"/>
    </location>
</feature>
<dbReference type="SUPFAM" id="SSF54001">
    <property type="entry name" value="Cysteine proteinases"/>
    <property type="match status" value="1"/>
</dbReference>
<evidence type="ECO:0000256" key="4">
    <source>
        <dbReference type="ARBA" id="ARBA00022807"/>
    </source>
</evidence>
<dbReference type="Pfam" id="PF23795">
    <property type="entry name" value="SH3_YKFC_2nd"/>
    <property type="match status" value="1"/>
</dbReference>
<evidence type="ECO:0000256" key="5">
    <source>
        <dbReference type="SAM" id="SignalP"/>
    </source>
</evidence>
<dbReference type="Proteomes" id="UP001499979">
    <property type="component" value="Unassembled WGS sequence"/>
</dbReference>